<dbReference type="EMBL" id="JAXIOK010000008">
    <property type="protein sequence ID" value="KAK4764074.1"/>
    <property type="molecule type" value="Genomic_DNA"/>
</dbReference>
<dbReference type="InterPro" id="IPR020568">
    <property type="entry name" value="Ribosomal_Su5_D2-typ_SF"/>
</dbReference>
<evidence type="ECO:0000256" key="3">
    <source>
        <dbReference type="ARBA" id="ARBA00006678"/>
    </source>
</evidence>
<dbReference type="InterPro" id="IPR001247">
    <property type="entry name" value="ExoRNase_PH_dom1"/>
</dbReference>
<evidence type="ECO:0000313" key="11">
    <source>
        <dbReference type="EMBL" id="KAK4764074.1"/>
    </source>
</evidence>
<keyword evidence="9" id="KW-1133">Transmembrane helix</keyword>
<protein>
    <recommendedName>
        <fullName evidence="10">Exoribonuclease phosphorolytic domain-containing protein</fullName>
    </recommendedName>
</protein>
<dbReference type="AlphaFoldDB" id="A0AAN7QD64"/>
<dbReference type="GO" id="GO:0003723">
    <property type="term" value="F:RNA binding"/>
    <property type="evidence" value="ECO:0007669"/>
    <property type="project" value="UniProtKB-KW"/>
</dbReference>
<sequence length="239" mass="26857">MHKSYRVIDAYTSNRMLFLFPLDRPTPFPYPSGSAFGAMRLGLFSSLDTILLFWLIHHIFGMRESKKAMKYSDIGRLNCNVSYTSFSTLQSDHKEYSLMLHKALEGAIILELFPKTTVDVFALILESGGSDLHVLVLCASLALVDAGIMMYDLVTSVSMFPNRRKQAFLICGSYAVMFCVSLLLRSFPNDPILGPSYGPELDLRIRMMFESETIGSDSASSSSQQKPNPTRIFDMFIVK</sequence>
<dbReference type="Proteomes" id="UP001345219">
    <property type="component" value="Chromosome 11"/>
</dbReference>
<keyword evidence="12" id="KW-1185">Reference proteome</keyword>
<dbReference type="Gene3D" id="3.30.230.70">
    <property type="entry name" value="GHMP Kinase, N-terminal domain"/>
    <property type="match status" value="1"/>
</dbReference>
<comment type="subcellular location">
    <subcellularLocation>
        <location evidence="2">Cytoplasm</location>
    </subcellularLocation>
    <subcellularLocation>
        <location evidence="1">Nucleus</location>
    </subcellularLocation>
</comment>
<dbReference type="PANTHER" id="PTHR11953:SF2">
    <property type="entry name" value="EXOSOME COMPLEX COMPONENT MTR3"/>
    <property type="match status" value="1"/>
</dbReference>
<dbReference type="GO" id="GO:0005730">
    <property type="term" value="C:nucleolus"/>
    <property type="evidence" value="ECO:0007669"/>
    <property type="project" value="TreeGrafter"/>
</dbReference>
<organism evidence="11 12">
    <name type="scientific">Trapa incisa</name>
    <dbReference type="NCBI Taxonomy" id="236973"/>
    <lineage>
        <taxon>Eukaryota</taxon>
        <taxon>Viridiplantae</taxon>
        <taxon>Streptophyta</taxon>
        <taxon>Embryophyta</taxon>
        <taxon>Tracheophyta</taxon>
        <taxon>Spermatophyta</taxon>
        <taxon>Magnoliopsida</taxon>
        <taxon>eudicotyledons</taxon>
        <taxon>Gunneridae</taxon>
        <taxon>Pentapetalae</taxon>
        <taxon>rosids</taxon>
        <taxon>malvids</taxon>
        <taxon>Myrtales</taxon>
        <taxon>Lythraceae</taxon>
        <taxon>Trapa</taxon>
    </lineage>
</organism>
<evidence type="ECO:0000256" key="5">
    <source>
        <dbReference type="ARBA" id="ARBA00022552"/>
    </source>
</evidence>
<keyword evidence="9" id="KW-0812">Transmembrane</keyword>
<keyword evidence="6" id="KW-0271">Exosome</keyword>
<reference evidence="11 12" key="1">
    <citation type="journal article" date="2023" name="Hortic Res">
        <title>Pangenome of water caltrop reveals structural variations and asymmetric subgenome divergence after allopolyploidization.</title>
        <authorList>
            <person name="Zhang X."/>
            <person name="Chen Y."/>
            <person name="Wang L."/>
            <person name="Yuan Y."/>
            <person name="Fang M."/>
            <person name="Shi L."/>
            <person name="Lu R."/>
            <person name="Comes H.P."/>
            <person name="Ma Y."/>
            <person name="Chen Y."/>
            <person name="Huang G."/>
            <person name="Zhou Y."/>
            <person name="Zheng Z."/>
            <person name="Qiu Y."/>
        </authorList>
    </citation>
    <scope>NUCLEOTIDE SEQUENCE [LARGE SCALE GENOMIC DNA]</scope>
    <source>
        <tissue evidence="11">Roots</tissue>
    </source>
</reference>
<feature type="domain" description="Exoribonuclease phosphorolytic" evidence="10">
    <location>
        <begin position="59"/>
        <end position="148"/>
    </location>
</feature>
<dbReference type="GO" id="GO:0071051">
    <property type="term" value="P:poly(A)-dependent snoRNA 3'-end processing"/>
    <property type="evidence" value="ECO:0007669"/>
    <property type="project" value="TreeGrafter"/>
</dbReference>
<evidence type="ECO:0000256" key="1">
    <source>
        <dbReference type="ARBA" id="ARBA00004123"/>
    </source>
</evidence>
<feature type="transmembrane region" description="Helical" evidence="9">
    <location>
        <begin position="166"/>
        <end position="184"/>
    </location>
</feature>
<dbReference type="InterPro" id="IPR027408">
    <property type="entry name" value="PNPase/RNase_PH_dom_sf"/>
</dbReference>
<evidence type="ECO:0000259" key="10">
    <source>
        <dbReference type="Pfam" id="PF01138"/>
    </source>
</evidence>
<name>A0AAN7QD64_9MYRT</name>
<dbReference type="GO" id="GO:0006364">
    <property type="term" value="P:rRNA processing"/>
    <property type="evidence" value="ECO:0007669"/>
    <property type="project" value="UniProtKB-KW"/>
</dbReference>
<evidence type="ECO:0000313" key="12">
    <source>
        <dbReference type="Proteomes" id="UP001345219"/>
    </source>
</evidence>
<proteinExistence type="inferred from homology"/>
<dbReference type="GO" id="GO:0016075">
    <property type="term" value="P:rRNA catabolic process"/>
    <property type="evidence" value="ECO:0007669"/>
    <property type="project" value="TreeGrafter"/>
</dbReference>
<dbReference type="GO" id="GO:0000177">
    <property type="term" value="C:cytoplasmic exosome (RNase complex)"/>
    <property type="evidence" value="ECO:0007669"/>
    <property type="project" value="TreeGrafter"/>
</dbReference>
<comment type="similarity">
    <text evidence="3">Belongs to the RNase PH family.</text>
</comment>
<keyword evidence="5" id="KW-0698">rRNA processing</keyword>
<dbReference type="Pfam" id="PF01138">
    <property type="entry name" value="RNase_PH"/>
    <property type="match status" value="1"/>
</dbReference>
<evidence type="ECO:0000256" key="9">
    <source>
        <dbReference type="SAM" id="Phobius"/>
    </source>
</evidence>
<evidence type="ECO:0000256" key="6">
    <source>
        <dbReference type="ARBA" id="ARBA00022835"/>
    </source>
</evidence>
<dbReference type="GO" id="GO:0000176">
    <property type="term" value="C:nuclear exosome (RNase complex)"/>
    <property type="evidence" value="ECO:0007669"/>
    <property type="project" value="TreeGrafter"/>
</dbReference>
<gene>
    <name evidence="11" type="ORF">SAY87_013512</name>
</gene>
<dbReference type="GO" id="GO:0034475">
    <property type="term" value="P:U4 snRNA 3'-end processing"/>
    <property type="evidence" value="ECO:0007669"/>
    <property type="project" value="TreeGrafter"/>
</dbReference>
<dbReference type="PANTHER" id="PTHR11953">
    <property type="entry name" value="EXOSOME COMPLEX COMPONENT"/>
    <property type="match status" value="1"/>
</dbReference>
<evidence type="ECO:0000256" key="7">
    <source>
        <dbReference type="ARBA" id="ARBA00022884"/>
    </source>
</evidence>
<keyword evidence="9" id="KW-0472">Membrane</keyword>
<keyword evidence="7" id="KW-0694">RNA-binding</keyword>
<keyword evidence="8" id="KW-0539">Nucleus</keyword>
<dbReference type="GO" id="GO:0071028">
    <property type="term" value="P:nuclear mRNA surveillance"/>
    <property type="evidence" value="ECO:0007669"/>
    <property type="project" value="TreeGrafter"/>
</dbReference>
<keyword evidence="4" id="KW-0963">Cytoplasm</keyword>
<comment type="caution">
    <text evidence="11">The sequence shown here is derived from an EMBL/GenBank/DDBJ whole genome shotgun (WGS) entry which is preliminary data.</text>
</comment>
<evidence type="ECO:0000256" key="8">
    <source>
        <dbReference type="ARBA" id="ARBA00023242"/>
    </source>
</evidence>
<evidence type="ECO:0000256" key="2">
    <source>
        <dbReference type="ARBA" id="ARBA00004496"/>
    </source>
</evidence>
<dbReference type="InterPro" id="IPR050080">
    <property type="entry name" value="RNase_PH"/>
</dbReference>
<accession>A0AAN7QD64</accession>
<feature type="transmembrane region" description="Helical" evidence="9">
    <location>
        <begin position="38"/>
        <end position="60"/>
    </location>
</feature>
<dbReference type="SUPFAM" id="SSF54211">
    <property type="entry name" value="Ribosomal protein S5 domain 2-like"/>
    <property type="match status" value="1"/>
</dbReference>
<evidence type="ECO:0000256" key="4">
    <source>
        <dbReference type="ARBA" id="ARBA00022490"/>
    </source>
</evidence>